<keyword evidence="2" id="KW-1185">Reference proteome</keyword>
<organism evidence="1 2">
    <name type="scientific">Pyropia yezoensis</name>
    <name type="common">Susabi-nori</name>
    <name type="synonym">Porphyra yezoensis</name>
    <dbReference type="NCBI Taxonomy" id="2788"/>
    <lineage>
        <taxon>Eukaryota</taxon>
        <taxon>Rhodophyta</taxon>
        <taxon>Bangiophyceae</taxon>
        <taxon>Bangiales</taxon>
        <taxon>Bangiaceae</taxon>
        <taxon>Pyropia</taxon>
    </lineage>
</organism>
<comment type="caution">
    <text evidence="1">The sequence shown here is derived from an EMBL/GenBank/DDBJ whole genome shotgun (WGS) entry which is preliminary data.</text>
</comment>
<dbReference type="Proteomes" id="UP000798662">
    <property type="component" value="Chromosome 1"/>
</dbReference>
<gene>
    <name evidence="1" type="ORF">I4F81_002811</name>
</gene>
<evidence type="ECO:0000313" key="1">
    <source>
        <dbReference type="EMBL" id="KAK1860222.1"/>
    </source>
</evidence>
<accession>A0ACC3BQQ6</accession>
<proteinExistence type="predicted"/>
<dbReference type="EMBL" id="CM020618">
    <property type="protein sequence ID" value="KAK1860222.1"/>
    <property type="molecule type" value="Genomic_DNA"/>
</dbReference>
<reference evidence="1" key="1">
    <citation type="submission" date="2019-11" db="EMBL/GenBank/DDBJ databases">
        <title>Nori genome reveals adaptations in red seaweeds to the harsh intertidal environment.</title>
        <authorList>
            <person name="Wang D."/>
            <person name="Mao Y."/>
        </authorList>
    </citation>
    <scope>NUCLEOTIDE SEQUENCE</scope>
    <source>
        <tissue evidence="1">Gametophyte</tissue>
    </source>
</reference>
<sequence length="162" mass="16490">MVQTLAPGTPVEPQASSVKGRLALTGMAMVRMASTVGHKVIVISNTRLDQLFVPKPERLLVLAASRAGVVDGADGGALATGAGGTPVDSTPASPLTPAVVAVGDAPKRDRAADWAAVGLVVVFAGIALSILAPIVRGMGARKDLLPVRAEEWFHKGRPADTG</sequence>
<protein>
    <submittedName>
        <fullName evidence="1">Uncharacterized protein</fullName>
    </submittedName>
</protein>
<evidence type="ECO:0000313" key="2">
    <source>
        <dbReference type="Proteomes" id="UP000798662"/>
    </source>
</evidence>
<name>A0ACC3BQQ6_PYRYE</name>